<organism evidence="1 2">
    <name type="scientific">Vespula vulgaris</name>
    <name type="common">Yellow jacket</name>
    <name type="synonym">Wasp</name>
    <dbReference type="NCBI Taxonomy" id="7454"/>
    <lineage>
        <taxon>Eukaryota</taxon>
        <taxon>Metazoa</taxon>
        <taxon>Ecdysozoa</taxon>
        <taxon>Arthropoda</taxon>
        <taxon>Hexapoda</taxon>
        <taxon>Insecta</taxon>
        <taxon>Pterygota</taxon>
        <taxon>Neoptera</taxon>
        <taxon>Endopterygota</taxon>
        <taxon>Hymenoptera</taxon>
        <taxon>Apocrita</taxon>
        <taxon>Aculeata</taxon>
        <taxon>Vespoidea</taxon>
        <taxon>Vespidae</taxon>
        <taxon>Vespinae</taxon>
        <taxon>Vespula</taxon>
    </lineage>
</organism>
<protein>
    <submittedName>
        <fullName evidence="1">Uncharacterized protein</fullName>
    </submittedName>
</protein>
<evidence type="ECO:0000313" key="1">
    <source>
        <dbReference type="EMBL" id="KAF7403027.1"/>
    </source>
</evidence>
<gene>
    <name evidence="1" type="ORF">HZH66_005294</name>
</gene>
<reference evidence="1" key="1">
    <citation type="journal article" date="2020" name="G3 (Bethesda)">
        <title>High-Quality Assemblies for Three Invasive Social Wasps from the &lt;i&gt;Vespula&lt;/i&gt; Genus.</title>
        <authorList>
            <person name="Harrop T.W.R."/>
            <person name="Guhlin J."/>
            <person name="McLaughlin G.M."/>
            <person name="Permina E."/>
            <person name="Stockwell P."/>
            <person name="Gilligan J."/>
            <person name="Le Lec M.F."/>
            <person name="Gruber M.A.M."/>
            <person name="Quinn O."/>
            <person name="Lovegrove M."/>
            <person name="Duncan E.J."/>
            <person name="Remnant E.J."/>
            <person name="Van Eeckhoven J."/>
            <person name="Graham B."/>
            <person name="Knapp R.A."/>
            <person name="Langford K.W."/>
            <person name="Kronenberg Z."/>
            <person name="Press M.O."/>
            <person name="Eacker S.M."/>
            <person name="Wilson-Rankin E.E."/>
            <person name="Purcell J."/>
            <person name="Lester P.J."/>
            <person name="Dearden P.K."/>
        </authorList>
    </citation>
    <scope>NUCLEOTIDE SEQUENCE</scope>
    <source>
        <strain evidence="1">Marl-1</strain>
    </source>
</reference>
<evidence type="ECO:0000313" key="2">
    <source>
        <dbReference type="Proteomes" id="UP000614350"/>
    </source>
</evidence>
<dbReference type="AlphaFoldDB" id="A0A834KAB4"/>
<dbReference type="EMBL" id="JACSEA010000004">
    <property type="protein sequence ID" value="KAF7403027.1"/>
    <property type="molecule type" value="Genomic_DNA"/>
</dbReference>
<dbReference type="Proteomes" id="UP000614350">
    <property type="component" value="Unassembled WGS sequence"/>
</dbReference>
<sequence length="69" mass="6667">MVTCGCRDERSADVQLFRCYIHKPATTPPVAAAAAGAGAAASASADACASNGANAGVGVAVASVAMIDR</sequence>
<proteinExistence type="predicted"/>
<keyword evidence="2" id="KW-1185">Reference proteome</keyword>
<accession>A0A834KAB4</accession>
<comment type="caution">
    <text evidence="1">The sequence shown here is derived from an EMBL/GenBank/DDBJ whole genome shotgun (WGS) entry which is preliminary data.</text>
</comment>
<name>A0A834KAB4_VESVU</name>